<gene>
    <name evidence="6" type="ORF">GMD82_02880</name>
    <name evidence="7" type="ORF">GME02_14205</name>
</gene>
<organism evidence="7 9">
    <name type="scientific">Parabacteroides merdae</name>
    <dbReference type="NCBI Taxonomy" id="46503"/>
    <lineage>
        <taxon>Bacteria</taxon>
        <taxon>Pseudomonadati</taxon>
        <taxon>Bacteroidota</taxon>
        <taxon>Bacteroidia</taxon>
        <taxon>Bacteroidales</taxon>
        <taxon>Tannerellaceae</taxon>
        <taxon>Parabacteroides</taxon>
    </lineage>
</organism>
<evidence type="ECO:0000313" key="9">
    <source>
        <dbReference type="Proteomes" id="UP000482671"/>
    </source>
</evidence>
<dbReference type="Proteomes" id="UP000434916">
    <property type="component" value="Unassembled WGS sequence"/>
</dbReference>
<evidence type="ECO:0000256" key="2">
    <source>
        <dbReference type="ARBA" id="ARBA00023277"/>
    </source>
</evidence>
<reference evidence="8 9" key="1">
    <citation type="journal article" date="2019" name="Nat. Med.">
        <title>A library of human gut bacterial isolates paired with longitudinal multiomics data enables mechanistic microbiome research.</title>
        <authorList>
            <person name="Poyet M."/>
            <person name="Groussin M."/>
            <person name="Gibbons S.M."/>
            <person name="Avila-Pacheco J."/>
            <person name="Jiang X."/>
            <person name="Kearney S.M."/>
            <person name="Perrotta A.R."/>
            <person name="Berdy B."/>
            <person name="Zhao S."/>
            <person name="Lieberman T.D."/>
            <person name="Swanson P.K."/>
            <person name="Smith M."/>
            <person name="Roesemann S."/>
            <person name="Alexander J.E."/>
            <person name="Rich S.A."/>
            <person name="Livny J."/>
            <person name="Vlamakis H."/>
            <person name="Clish C."/>
            <person name="Bullock K."/>
            <person name="Deik A."/>
            <person name="Scott J."/>
            <person name="Pierce K.A."/>
            <person name="Xavier R.J."/>
            <person name="Alm E.J."/>
        </authorList>
    </citation>
    <scope>NUCLEOTIDE SEQUENCE [LARGE SCALE GENOMIC DNA]</scope>
    <source>
        <strain evidence="7 9">BIOML-A11</strain>
        <strain evidence="6 8">BIOML-A29</strain>
    </source>
</reference>
<sequence>MKTVILLIGLLFSTFSLQAQDYEDVMSEAYWKIWNSDVQASINKNIEQYRKGDAELNIPSGVTVKIEQLSHSFIFGGNIFLFGQLETTQQNRQYENTFGALFNSATLPFYWKTLEPEQGKPRYTAGSSYIFRRPPVDPILEFCESNKIMTKGHAIIYGMRRWGHPDWMPSDRKEMEFYFEKHIQELALRYKDRIQIWDVVNEPVDQANRGIMPDDYTYKSYKWAMKYFPESVIFNINDIDFKSGIPYTRRYVEIARNMIDRGIRIDNVGAQMHIFNPVEAQKIAEGDNILTPAKLTDVVDCLNEVGRPVHVSEVTVCAPDSTSIGSAIQAVIAENLYRFWFSCPNITGITWWNVVDGGGAPGEPSYSGLYDKRMRKKPVYETLDRLINREWKTSLTTTSNAQGVVRFRGFKGHYRATWINKNGKIEIQEFEIK</sequence>
<keyword evidence="8" id="KW-1185">Reference proteome</keyword>
<dbReference type="PANTHER" id="PTHR31490:SF1">
    <property type="entry name" value="ENDO-1,4-BETA-XYLANASE 1"/>
    <property type="match status" value="1"/>
</dbReference>
<dbReference type="GO" id="GO:0000272">
    <property type="term" value="P:polysaccharide catabolic process"/>
    <property type="evidence" value="ECO:0007669"/>
    <property type="project" value="UniProtKB-KW"/>
</dbReference>
<dbReference type="GO" id="GO:0004553">
    <property type="term" value="F:hydrolase activity, hydrolyzing O-glycosyl compounds"/>
    <property type="evidence" value="ECO:0007669"/>
    <property type="project" value="InterPro"/>
</dbReference>
<evidence type="ECO:0000256" key="3">
    <source>
        <dbReference type="ARBA" id="ARBA00023326"/>
    </source>
</evidence>
<dbReference type="AlphaFoldDB" id="A0A9Q4WT33"/>
<proteinExistence type="predicted"/>
<accession>A0A9Q4WT33</accession>
<feature type="chain" id="PRO_5040170858" evidence="4">
    <location>
        <begin position="20"/>
        <end position="433"/>
    </location>
</feature>
<dbReference type="InterPro" id="IPR044846">
    <property type="entry name" value="GH10"/>
</dbReference>
<keyword evidence="4" id="KW-0732">Signal</keyword>
<feature type="signal peptide" evidence="4">
    <location>
        <begin position="1"/>
        <end position="19"/>
    </location>
</feature>
<evidence type="ECO:0000256" key="4">
    <source>
        <dbReference type="SAM" id="SignalP"/>
    </source>
</evidence>
<keyword evidence="2" id="KW-0119">Carbohydrate metabolism</keyword>
<comment type="caution">
    <text evidence="7">The sequence shown here is derived from an EMBL/GenBank/DDBJ whole genome shotgun (WGS) entry which is preliminary data.</text>
</comment>
<protein>
    <submittedName>
        <fullName evidence="7">Glycosyltransferase</fullName>
    </submittedName>
</protein>
<evidence type="ECO:0000313" key="8">
    <source>
        <dbReference type="Proteomes" id="UP000434916"/>
    </source>
</evidence>
<dbReference type="SMART" id="SM00633">
    <property type="entry name" value="Glyco_10"/>
    <property type="match status" value="1"/>
</dbReference>
<dbReference type="Gene3D" id="3.20.20.80">
    <property type="entry name" value="Glycosidases"/>
    <property type="match status" value="1"/>
</dbReference>
<dbReference type="PROSITE" id="PS51760">
    <property type="entry name" value="GH10_2"/>
    <property type="match status" value="1"/>
</dbReference>
<evidence type="ECO:0000256" key="1">
    <source>
        <dbReference type="ARBA" id="ARBA00022801"/>
    </source>
</evidence>
<dbReference type="Pfam" id="PF00331">
    <property type="entry name" value="Glyco_hydro_10"/>
    <property type="match status" value="1"/>
</dbReference>
<keyword evidence="3" id="KW-0624">Polysaccharide degradation</keyword>
<feature type="domain" description="GH10" evidence="5">
    <location>
        <begin position="86"/>
        <end position="386"/>
    </location>
</feature>
<dbReference type="InterPro" id="IPR017853">
    <property type="entry name" value="GH"/>
</dbReference>
<keyword evidence="1" id="KW-0378">Hydrolase</keyword>
<evidence type="ECO:0000313" key="7">
    <source>
        <dbReference type="EMBL" id="MTV02775.1"/>
    </source>
</evidence>
<evidence type="ECO:0000313" key="6">
    <source>
        <dbReference type="EMBL" id="MTU38469.1"/>
    </source>
</evidence>
<dbReference type="PANTHER" id="PTHR31490">
    <property type="entry name" value="GLYCOSYL HYDROLASE"/>
    <property type="match status" value="1"/>
</dbReference>
<dbReference type="EMBL" id="WNCN01000003">
    <property type="protein sequence ID" value="MTU38469.1"/>
    <property type="molecule type" value="Genomic_DNA"/>
</dbReference>
<dbReference type="Proteomes" id="UP000482671">
    <property type="component" value="Unassembled WGS sequence"/>
</dbReference>
<dbReference type="InterPro" id="IPR001000">
    <property type="entry name" value="GH10_dom"/>
</dbReference>
<dbReference type="SUPFAM" id="SSF51445">
    <property type="entry name" value="(Trans)glycosidases"/>
    <property type="match status" value="1"/>
</dbReference>
<evidence type="ECO:0000259" key="5">
    <source>
        <dbReference type="PROSITE" id="PS51760"/>
    </source>
</evidence>
<dbReference type="EMBL" id="WNDD01000015">
    <property type="protein sequence ID" value="MTV02775.1"/>
    <property type="molecule type" value="Genomic_DNA"/>
</dbReference>
<dbReference type="RefSeq" id="WP_138272814.1">
    <property type="nucleotide sequence ID" value="NZ_DAWEFO010000184.1"/>
</dbReference>
<name>A0A9Q4WT33_9BACT</name>